<evidence type="ECO:0000313" key="2">
    <source>
        <dbReference type="Proteomes" id="UP000650524"/>
    </source>
</evidence>
<dbReference type="EMBL" id="JACNJD010000147">
    <property type="protein sequence ID" value="MBC8176596.1"/>
    <property type="molecule type" value="Genomic_DNA"/>
</dbReference>
<reference evidence="1 2" key="1">
    <citation type="submission" date="2020-08" db="EMBL/GenBank/DDBJ databases">
        <title>Bridging the membrane lipid divide: bacteria of the FCB group superphylum have the potential to synthesize archaeal ether lipids.</title>
        <authorList>
            <person name="Villanueva L."/>
            <person name="Von Meijenfeldt F.A.B."/>
            <person name="Westbye A.B."/>
            <person name="Yadav S."/>
            <person name="Hopmans E.C."/>
            <person name="Dutilh B.E."/>
            <person name="Sinninghe Damste J.S."/>
        </authorList>
    </citation>
    <scope>NUCLEOTIDE SEQUENCE [LARGE SCALE GENOMIC DNA]</scope>
    <source>
        <strain evidence="1">NIOZ-UU27</strain>
    </source>
</reference>
<proteinExistence type="predicted"/>
<feature type="non-terminal residue" evidence="1">
    <location>
        <position position="62"/>
    </location>
</feature>
<organism evidence="1 2">
    <name type="scientific">Candidatus Desulfacyla euxinica</name>
    <dbReference type="NCBI Taxonomy" id="2841693"/>
    <lineage>
        <taxon>Bacteria</taxon>
        <taxon>Deltaproteobacteria</taxon>
        <taxon>Candidatus Desulfacyla</taxon>
    </lineage>
</organism>
<name>A0A8J6MZ48_9DELT</name>
<sequence length="62" mass="6834">MKKKIKILRIITRLNIGGPSIHVSLLTKGLDPERFESILVSGNVSDLEGDMSYVARDLGIKP</sequence>
<dbReference type="Proteomes" id="UP000650524">
    <property type="component" value="Unassembled WGS sequence"/>
</dbReference>
<protein>
    <submittedName>
        <fullName evidence="1">Glycosyltransferase family 1 protein</fullName>
    </submittedName>
</protein>
<comment type="caution">
    <text evidence="1">The sequence shown here is derived from an EMBL/GenBank/DDBJ whole genome shotgun (WGS) entry which is preliminary data.</text>
</comment>
<gene>
    <name evidence="1" type="ORF">H8E19_04250</name>
</gene>
<evidence type="ECO:0000313" key="1">
    <source>
        <dbReference type="EMBL" id="MBC8176596.1"/>
    </source>
</evidence>
<dbReference type="AlphaFoldDB" id="A0A8J6MZ48"/>
<accession>A0A8J6MZ48</accession>